<keyword evidence="6" id="KW-1185">Reference proteome</keyword>
<reference evidence="5 6" key="1">
    <citation type="submission" date="2020-10" db="EMBL/GenBank/DDBJ databases">
        <title>High risk of septic shock deaths with Enterobacter bugandensis among Enterobacter cloacae complex isolates that physiologically colonize newborns in neonatal intensive care unit bis.</title>
        <authorList>
            <person name="Girlich D."/>
            <person name="Ouzani S."/>
            <person name="Emeraud C."/>
            <person name="Bonnin R.A."/>
            <person name="Gauthier L."/>
            <person name="Le Sache N."/>
            <person name="Mokhtari M."/>
            <person name="Langlois I."/>
            <person name="Begasse C."/>
            <person name="Arangia N."/>
            <person name="Fournier S."/>
            <person name="Fortineau N."/>
            <person name="Naas T."/>
            <person name="Dortet L."/>
        </authorList>
    </citation>
    <scope>NUCLEOTIDE SEQUENCE [LARGE SCALE GENOMIC DNA]</scope>
    <source>
        <strain evidence="5 6">P40RS</strain>
    </source>
</reference>
<name>A0ABR9Q9M2_9ENTR</name>
<dbReference type="Proteomes" id="UP001296720">
    <property type="component" value="Unassembled WGS sequence"/>
</dbReference>
<dbReference type="EMBL" id="JADBRO010000016">
    <property type="protein sequence ID" value="MBE4855514.1"/>
    <property type="molecule type" value="Genomic_DNA"/>
</dbReference>
<dbReference type="Gene3D" id="3.30.1330.60">
    <property type="entry name" value="OmpA-like domain"/>
    <property type="match status" value="1"/>
</dbReference>
<evidence type="ECO:0000313" key="5">
    <source>
        <dbReference type="EMBL" id="MBE4855514.1"/>
    </source>
</evidence>
<dbReference type="PANTHER" id="PTHR30329">
    <property type="entry name" value="STATOR ELEMENT OF FLAGELLAR MOTOR COMPLEX"/>
    <property type="match status" value="1"/>
</dbReference>
<dbReference type="SUPFAM" id="SSF103088">
    <property type="entry name" value="OmpA-like"/>
    <property type="match status" value="1"/>
</dbReference>
<dbReference type="Pfam" id="PF00691">
    <property type="entry name" value="OmpA"/>
    <property type="match status" value="1"/>
</dbReference>
<dbReference type="PROSITE" id="PS51123">
    <property type="entry name" value="OMPA_2"/>
    <property type="match status" value="1"/>
</dbReference>
<accession>A0ABR9Q9M2</accession>
<dbReference type="PANTHER" id="PTHR30329:SF20">
    <property type="entry name" value="EXPORTED PROTEIN"/>
    <property type="match status" value="1"/>
</dbReference>
<evidence type="ECO:0000259" key="4">
    <source>
        <dbReference type="PROSITE" id="PS51123"/>
    </source>
</evidence>
<keyword evidence="3" id="KW-0812">Transmembrane</keyword>
<evidence type="ECO:0000313" key="6">
    <source>
        <dbReference type="Proteomes" id="UP001296720"/>
    </source>
</evidence>
<sequence length="569" mass="62765">MRELSRTLLTLFAAVLALWLVMGFWPLSTVSRSVLSVCILLVCGAALWHRWRRRQFVSIPVTEHSLPPEDFQGAVVLVCGDTAPLFSPDTAYRETRQGWYLHAQNAEQLPLLAQHLAAVRPALVSQVSVLLALIPEQQTSEEALAQSLRGWRRSIAQCRSWLNGVPPVWSVAWVSPPALHHKGEAQWFTVTPGLPGVRVRQNGHVALPVTDWQRESGSRASRLHDTLWLESILALTAHHLTRPLNVRQGELPQLNLCATGICLTPVAATADNLWQQQIAGITTLCPQPVLAPDLLPLPEVLLPHLPRRHGISRRMQDMRLAGGICFVFLALAMLASFINNQRLVRSVGDHLAVYHRLSGTPPEPKQQAQQRLRADSRLLDDWLRRGQPLRYGLGLYQGMRLIPPVEAAINSWTPPPPPRPVIKKIVQGPQTVRLNSMSLFDTGRWALKPGTTKLLVNSLVGIKAKPGWLIVVAGHTDSTGDDPSNQVLSLKRAASVRNWMRDTGDVPESCFAVQGYGESRPVATNDTAEGRALNRRVEISLVPQANACQAPGNTLAPSQDDGVSKNEME</sequence>
<proteinExistence type="predicted"/>
<evidence type="ECO:0000256" key="1">
    <source>
        <dbReference type="PROSITE-ProRule" id="PRU00473"/>
    </source>
</evidence>
<evidence type="ECO:0000256" key="3">
    <source>
        <dbReference type="SAM" id="Phobius"/>
    </source>
</evidence>
<feature type="transmembrane region" description="Helical" evidence="3">
    <location>
        <begin position="33"/>
        <end position="51"/>
    </location>
</feature>
<keyword evidence="1 3" id="KW-0472">Membrane</keyword>
<keyword evidence="3" id="KW-1133">Transmembrane helix</keyword>
<dbReference type="CDD" id="cd07185">
    <property type="entry name" value="OmpA_C-like"/>
    <property type="match status" value="1"/>
</dbReference>
<gene>
    <name evidence="5" type="ORF">IM311_15730</name>
</gene>
<comment type="caution">
    <text evidence="5">The sequence shown here is derived from an EMBL/GenBank/DDBJ whole genome shotgun (WGS) entry which is preliminary data.</text>
</comment>
<evidence type="ECO:0000256" key="2">
    <source>
        <dbReference type="SAM" id="MobiDB-lite"/>
    </source>
</evidence>
<protein>
    <submittedName>
        <fullName evidence="5">OmpA family protein</fullName>
    </submittedName>
</protein>
<organism evidence="5 6">
    <name type="scientific">Enterobacter pasteurii</name>
    <dbReference type="NCBI Taxonomy" id="3029761"/>
    <lineage>
        <taxon>Bacteria</taxon>
        <taxon>Pseudomonadati</taxon>
        <taxon>Pseudomonadota</taxon>
        <taxon>Gammaproteobacteria</taxon>
        <taxon>Enterobacterales</taxon>
        <taxon>Enterobacteriaceae</taxon>
        <taxon>Enterobacter</taxon>
        <taxon>Enterobacter cloacae complex</taxon>
    </lineage>
</organism>
<feature type="transmembrane region" description="Helical" evidence="3">
    <location>
        <begin position="318"/>
        <end position="338"/>
    </location>
</feature>
<dbReference type="RefSeq" id="WP_193355816.1">
    <property type="nucleotide sequence ID" value="NZ_JADBRO010000016.1"/>
</dbReference>
<feature type="region of interest" description="Disordered" evidence="2">
    <location>
        <begin position="547"/>
        <end position="569"/>
    </location>
</feature>
<dbReference type="InterPro" id="IPR050330">
    <property type="entry name" value="Bact_OuterMem_StrucFunc"/>
</dbReference>
<feature type="domain" description="OmpA-like" evidence="4">
    <location>
        <begin position="427"/>
        <end position="545"/>
    </location>
</feature>
<dbReference type="InterPro" id="IPR036737">
    <property type="entry name" value="OmpA-like_sf"/>
</dbReference>
<dbReference type="InterPro" id="IPR006665">
    <property type="entry name" value="OmpA-like"/>
</dbReference>